<name>A0A9X3XFJ3_9BACT</name>
<evidence type="ECO:0000256" key="4">
    <source>
        <dbReference type="ARBA" id="ARBA00023163"/>
    </source>
</evidence>
<reference evidence="6 7" key="1">
    <citation type="submission" date="2021-04" db="EMBL/GenBank/DDBJ databases">
        <title>Genome analysis of Polyangium sp.</title>
        <authorList>
            <person name="Li Y."/>
            <person name="Wang J."/>
        </authorList>
    </citation>
    <scope>NUCLEOTIDE SEQUENCE [LARGE SCALE GENOMIC DNA]</scope>
    <source>
        <strain evidence="6 7">SDU14</strain>
    </source>
</reference>
<keyword evidence="3" id="KW-0238">DNA-binding</keyword>
<dbReference type="FunFam" id="1.10.10.10:FF:000001">
    <property type="entry name" value="LysR family transcriptional regulator"/>
    <property type="match status" value="1"/>
</dbReference>
<comment type="caution">
    <text evidence="6">The sequence shown here is derived from an EMBL/GenBank/DDBJ whole genome shotgun (WGS) entry which is preliminary data.</text>
</comment>
<dbReference type="GO" id="GO:0003677">
    <property type="term" value="F:DNA binding"/>
    <property type="evidence" value="ECO:0007669"/>
    <property type="project" value="UniProtKB-KW"/>
</dbReference>
<keyword evidence="7" id="KW-1185">Reference proteome</keyword>
<dbReference type="InterPro" id="IPR036388">
    <property type="entry name" value="WH-like_DNA-bd_sf"/>
</dbReference>
<dbReference type="GO" id="GO:0003700">
    <property type="term" value="F:DNA-binding transcription factor activity"/>
    <property type="evidence" value="ECO:0007669"/>
    <property type="project" value="InterPro"/>
</dbReference>
<dbReference type="PANTHER" id="PTHR30346">
    <property type="entry name" value="TRANSCRIPTIONAL DUAL REGULATOR HCAR-RELATED"/>
    <property type="match status" value="1"/>
</dbReference>
<evidence type="ECO:0000313" key="6">
    <source>
        <dbReference type="EMBL" id="MDC3988560.1"/>
    </source>
</evidence>
<dbReference type="Proteomes" id="UP001151081">
    <property type="component" value="Unassembled WGS sequence"/>
</dbReference>
<evidence type="ECO:0000259" key="5">
    <source>
        <dbReference type="PROSITE" id="PS50931"/>
    </source>
</evidence>
<organism evidence="6 7">
    <name type="scientific">Polyangium jinanense</name>
    <dbReference type="NCBI Taxonomy" id="2829994"/>
    <lineage>
        <taxon>Bacteria</taxon>
        <taxon>Pseudomonadati</taxon>
        <taxon>Myxococcota</taxon>
        <taxon>Polyangia</taxon>
        <taxon>Polyangiales</taxon>
        <taxon>Polyangiaceae</taxon>
        <taxon>Polyangium</taxon>
    </lineage>
</organism>
<dbReference type="InterPro" id="IPR005119">
    <property type="entry name" value="LysR_subst-bd"/>
</dbReference>
<keyword evidence="4" id="KW-0804">Transcription</keyword>
<dbReference type="Pfam" id="PF00126">
    <property type="entry name" value="HTH_1"/>
    <property type="match status" value="1"/>
</dbReference>
<dbReference type="SUPFAM" id="SSF53850">
    <property type="entry name" value="Periplasmic binding protein-like II"/>
    <property type="match status" value="1"/>
</dbReference>
<dbReference type="AlphaFoldDB" id="A0A9X3XFJ3"/>
<dbReference type="CDD" id="cd08414">
    <property type="entry name" value="PBP2_LTTR_aromatics_like"/>
    <property type="match status" value="1"/>
</dbReference>
<evidence type="ECO:0000256" key="2">
    <source>
        <dbReference type="ARBA" id="ARBA00023015"/>
    </source>
</evidence>
<dbReference type="PROSITE" id="PS50931">
    <property type="entry name" value="HTH_LYSR"/>
    <property type="match status" value="1"/>
</dbReference>
<dbReference type="PANTHER" id="PTHR30346:SF28">
    <property type="entry name" value="HTH-TYPE TRANSCRIPTIONAL REGULATOR CYNR"/>
    <property type="match status" value="1"/>
</dbReference>
<protein>
    <submittedName>
        <fullName evidence="6">LysR family transcriptional regulator</fullName>
    </submittedName>
</protein>
<evidence type="ECO:0000256" key="1">
    <source>
        <dbReference type="ARBA" id="ARBA00009437"/>
    </source>
</evidence>
<gene>
    <name evidence="6" type="ORF">KEG57_49290</name>
</gene>
<dbReference type="RefSeq" id="WP_272427854.1">
    <property type="nucleotide sequence ID" value="NZ_JAGTJJ010000076.1"/>
</dbReference>
<keyword evidence="2" id="KW-0805">Transcription regulation</keyword>
<comment type="similarity">
    <text evidence="1">Belongs to the LysR transcriptional regulatory family.</text>
</comment>
<dbReference type="EMBL" id="JAGTJJ010000076">
    <property type="protein sequence ID" value="MDC3988560.1"/>
    <property type="molecule type" value="Genomic_DNA"/>
</dbReference>
<dbReference type="PRINTS" id="PR00039">
    <property type="entry name" value="HTHLYSR"/>
</dbReference>
<dbReference type="Gene3D" id="3.40.190.10">
    <property type="entry name" value="Periplasmic binding protein-like II"/>
    <property type="match status" value="2"/>
</dbReference>
<proteinExistence type="inferred from homology"/>
<dbReference type="SUPFAM" id="SSF46785">
    <property type="entry name" value="Winged helix' DNA-binding domain"/>
    <property type="match status" value="1"/>
</dbReference>
<feature type="domain" description="HTH lysR-type" evidence="5">
    <location>
        <begin position="1"/>
        <end position="58"/>
    </location>
</feature>
<dbReference type="GO" id="GO:0032993">
    <property type="term" value="C:protein-DNA complex"/>
    <property type="evidence" value="ECO:0007669"/>
    <property type="project" value="TreeGrafter"/>
</dbReference>
<dbReference type="InterPro" id="IPR036390">
    <property type="entry name" value="WH_DNA-bd_sf"/>
</dbReference>
<dbReference type="Gene3D" id="1.10.10.10">
    <property type="entry name" value="Winged helix-like DNA-binding domain superfamily/Winged helix DNA-binding domain"/>
    <property type="match status" value="1"/>
</dbReference>
<dbReference type="InterPro" id="IPR000847">
    <property type="entry name" value="LysR_HTH_N"/>
</dbReference>
<evidence type="ECO:0000313" key="7">
    <source>
        <dbReference type="Proteomes" id="UP001151081"/>
    </source>
</evidence>
<accession>A0A9X3XFJ3</accession>
<evidence type="ECO:0000256" key="3">
    <source>
        <dbReference type="ARBA" id="ARBA00023125"/>
    </source>
</evidence>
<dbReference type="Pfam" id="PF03466">
    <property type="entry name" value="LysR_substrate"/>
    <property type="match status" value="1"/>
</dbReference>
<sequence length="292" mass="32786">MELRHLRAIVAIAEELHFRRAARRLAITQPTLSEQLAQLEAELDVRLVDRTRRLVRLTEAGDVFVAGARRTLADLDQTSRETREAGLRASQRLRIGYNPYLNLPAVAKALGVMAERHPEIELILSDVASDEIAAGLVERTLDFGFTAHRVEQPSLARRRVATGVWCVIVPRTHRLAKEERVALGDLAEERLLFFARDLGPRMYDWLMDQCNRAGFAPRVVYHVAQPPMGVALVKEGVGLLLKPIYKGYELPGDLSAVRVDELTADVHIDAVWRANEKSPSLRAFLAALPLRR</sequence>